<keyword evidence="10" id="KW-0539">Nucleus</keyword>
<dbReference type="SUPFAM" id="SSF48508">
    <property type="entry name" value="Nuclear receptor ligand-binding domain"/>
    <property type="match status" value="1"/>
</dbReference>
<feature type="domain" description="Nuclear receptor" evidence="11">
    <location>
        <begin position="35"/>
        <end position="116"/>
    </location>
</feature>
<evidence type="ECO:0000256" key="5">
    <source>
        <dbReference type="ARBA" id="ARBA00022833"/>
    </source>
</evidence>
<evidence type="ECO:0000256" key="4">
    <source>
        <dbReference type="ARBA" id="ARBA00022771"/>
    </source>
</evidence>
<dbReference type="PANTHER" id="PTHR45886:SF16">
    <property type="entry name" value="NUCLEAR HORMONE RECEPTOR FAMILY"/>
    <property type="match status" value="1"/>
</dbReference>
<comment type="similarity">
    <text evidence="2">Belongs to the nuclear hormone receptor family.</text>
</comment>
<dbReference type="EMBL" id="DS268622">
    <property type="protein sequence ID" value="EFO94644.1"/>
    <property type="molecule type" value="Genomic_DNA"/>
</dbReference>
<sequence length="378" mass="43567">MSGDSSPDSYNSDYLPVDLVVVAEESSSSGVISLMERCAVCGRPAFCYNYGVLSCNACKMFFRRVEVDRITYTCKYWNKCYDGHEFVDVRKNAPRCRSCRYQRCLDVGMKYIQPGKPELELELSSRIDEEITSVIGNLLFLDSRRRHKIFNYYTSEDTTLKEMVTRSKGSRMALKKEGQVIQIHEWSFLAIYASVEMFMSLDFMENIGSEDKIILLRNFALKSMLFSSAMRSLAANIDRVMTPDGKDVYPDVMYKMSMFSHAFLDGIRSRLVVRLMDLKVTSEEHVLLNMLFFCYPAHSLSSNAKKMVSARQRVYSSALLKYCLLTYQHSGPSRFTDLLSIIHVINKQAEDVNYLTTLFQLYMPGTEYRKLFVEVCHS</sequence>
<gene>
    <name evidence="13" type="primary">Cre-nhr-186</name>
    <name evidence="13" type="ORF">CRE_07828</name>
</gene>
<dbReference type="KEGG" id="crq:GCK72_020615"/>
<evidence type="ECO:0000256" key="6">
    <source>
        <dbReference type="ARBA" id="ARBA00023015"/>
    </source>
</evidence>
<accession>E3NEK1</accession>
<evidence type="ECO:0000256" key="7">
    <source>
        <dbReference type="ARBA" id="ARBA00023125"/>
    </source>
</evidence>
<keyword evidence="9" id="KW-0675">Receptor</keyword>
<dbReference type="eggNOG" id="ENOG502TGA0">
    <property type="taxonomic scope" value="Eukaryota"/>
</dbReference>
<dbReference type="InterPro" id="IPR013088">
    <property type="entry name" value="Znf_NHR/GATA"/>
</dbReference>
<dbReference type="CDD" id="cd06157">
    <property type="entry name" value="NR_LBD"/>
    <property type="match status" value="1"/>
</dbReference>
<dbReference type="FunCoup" id="E3NEK1">
    <property type="interactions" value="9"/>
</dbReference>
<evidence type="ECO:0000256" key="9">
    <source>
        <dbReference type="ARBA" id="ARBA00023170"/>
    </source>
</evidence>
<evidence type="ECO:0000313" key="14">
    <source>
        <dbReference type="Proteomes" id="UP000008281"/>
    </source>
</evidence>
<dbReference type="PANTHER" id="PTHR45886">
    <property type="entry name" value="NUCLEAR HORMONE RECEPTOR FAMILY-RELATED-RELATED"/>
    <property type="match status" value="1"/>
</dbReference>
<evidence type="ECO:0000259" key="12">
    <source>
        <dbReference type="PROSITE" id="PS51843"/>
    </source>
</evidence>
<protein>
    <submittedName>
        <fullName evidence="13">CRE-NHR-186 protein</fullName>
    </submittedName>
</protein>
<dbReference type="CTD" id="9802080"/>
<evidence type="ECO:0000256" key="8">
    <source>
        <dbReference type="ARBA" id="ARBA00023163"/>
    </source>
</evidence>
<dbReference type="PROSITE" id="PS51030">
    <property type="entry name" value="NUCLEAR_REC_DBD_2"/>
    <property type="match status" value="1"/>
</dbReference>
<dbReference type="RefSeq" id="XP_003093158.2">
    <property type="nucleotide sequence ID" value="XM_003093110.2"/>
</dbReference>
<reference evidence="13" key="1">
    <citation type="submission" date="2007-07" db="EMBL/GenBank/DDBJ databases">
        <title>PCAP assembly of the Caenorhabditis remanei genome.</title>
        <authorList>
            <consortium name="The Caenorhabditis remanei Sequencing Consortium"/>
            <person name="Wilson R.K."/>
        </authorList>
    </citation>
    <scope>NUCLEOTIDE SEQUENCE [LARGE SCALE GENOMIC DNA]</scope>
    <source>
        <strain evidence="13">PB4641</strain>
    </source>
</reference>
<keyword evidence="8" id="KW-0804">Transcription</keyword>
<dbReference type="InterPro" id="IPR001628">
    <property type="entry name" value="Znf_hrmn_rcpt"/>
</dbReference>
<keyword evidence="14" id="KW-1185">Reference proteome</keyword>
<dbReference type="CDD" id="cd06960">
    <property type="entry name" value="NR_DBD_HNF4A"/>
    <property type="match status" value="1"/>
</dbReference>
<organism evidence="14">
    <name type="scientific">Caenorhabditis remanei</name>
    <name type="common">Caenorhabditis vulgaris</name>
    <dbReference type="NCBI Taxonomy" id="31234"/>
    <lineage>
        <taxon>Eukaryota</taxon>
        <taxon>Metazoa</taxon>
        <taxon>Ecdysozoa</taxon>
        <taxon>Nematoda</taxon>
        <taxon>Chromadorea</taxon>
        <taxon>Rhabditida</taxon>
        <taxon>Rhabditina</taxon>
        <taxon>Rhabditomorpha</taxon>
        <taxon>Rhabditoidea</taxon>
        <taxon>Rhabditidae</taxon>
        <taxon>Peloderinae</taxon>
        <taxon>Caenorhabditis</taxon>
    </lineage>
</organism>
<keyword evidence="6" id="KW-0805">Transcription regulation</keyword>
<name>E3NEK1_CAERE</name>
<dbReference type="SMART" id="SM00430">
    <property type="entry name" value="HOLI"/>
    <property type="match status" value="1"/>
</dbReference>
<evidence type="ECO:0000256" key="10">
    <source>
        <dbReference type="ARBA" id="ARBA00023242"/>
    </source>
</evidence>
<dbReference type="Pfam" id="PF00104">
    <property type="entry name" value="Hormone_recep"/>
    <property type="match status" value="1"/>
</dbReference>
<feature type="domain" description="NR LBD" evidence="12">
    <location>
        <begin position="144"/>
        <end position="378"/>
    </location>
</feature>
<dbReference type="Gene3D" id="3.30.50.10">
    <property type="entry name" value="Erythroid Transcription Factor GATA-1, subunit A"/>
    <property type="match status" value="1"/>
</dbReference>
<keyword evidence="3" id="KW-0479">Metal-binding</keyword>
<dbReference type="InterPro" id="IPR035500">
    <property type="entry name" value="NHR-like_dom_sf"/>
</dbReference>
<dbReference type="Proteomes" id="UP000008281">
    <property type="component" value="Unassembled WGS sequence"/>
</dbReference>
<dbReference type="InterPro" id="IPR000536">
    <property type="entry name" value="Nucl_hrmn_rcpt_lig-bd"/>
</dbReference>
<keyword evidence="7" id="KW-0238">DNA-binding</keyword>
<dbReference type="GO" id="GO:0005634">
    <property type="term" value="C:nucleus"/>
    <property type="evidence" value="ECO:0007669"/>
    <property type="project" value="UniProtKB-SubCell"/>
</dbReference>
<dbReference type="PROSITE" id="PS51843">
    <property type="entry name" value="NR_LBD"/>
    <property type="match status" value="1"/>
</dbReference>
<keyword evidence="5" id="KW-0862">Zinc</keyword>
<dbReference type="GO" id="GO:0008270">
    <property type="term" value="F:zinc ion binding"/>
    <property type="evidence" value="ECO:0007669"/>
    <property type="project" value="UniProtKB-KW"/>
</dbReference>
<proteinExistence type="inferred from homology"/>
<dbReference type="OMA" id="PAFCYNY"/>
<dbReference type="Gene3D" id="1.10.565.10">
    <property type="entry name" value="Retinoid X Receptor"/>
    <property type="match status" value="1"/>
</dbReference>
<dbReference type="GO" id="GO:0003700">
    <property type="term" value="F:DNA-binding transcription factor activity"/>
    <property type="evidence" value="ECO:0007669"/>
    <property type="project" value="InterPro"/>
</dbReference>
<evidence type="ECO:0000256" key="3">
    <source>
        <dbReference type="ARBA" id="ARBA00022723"/>
    </source>
</evidence>
<dbReference type="InterPro" id="IPR049636">
    <property type="entry name" value="HNF4-like_DBD"/>
</dbReference>
<evidence type="ECO:0000259" key="11">
    <source>
        <dbReference type="PROSITE" id="PS51030"/>
    </source>
</evidence>
<evidence type="ECO:0000256" key="1">
    <source>
        <dbReference type="ARBA" id="ARBA00004123"/>
    </source>
</evidence>
<dbReference type="AlphaFoldDB" id="E3NEK1"/>
<dbReference type="STRING" id="31234.E3NEK1"/>
<dbReference type="SMART" id="SM00399">
    <property type="entry name" value="ZnF_C4"/>
    <property type="match status" value="1"/>
</dbReference>
<dbReference type="HOGENOM" id="CLU_007368_3_0_1"/>
<dbReference type="OrthoDB" id="5778501at2759"/>
<dbReference type="SUPFAM" id="SSF57716">
    <property type="entry name" value="Glucocorticoid receptor-like (DNA-binding domain)"/>
    <property type="match status" value="1"/>
</dbReference>
<evidence type="ECO:0000256" key="2">
    <source>
        <dbReference type="ARBA" id="ARBA00005993"/>
    </source>
</evidence>
<comment type="subcellular location">
    <subcellularLocation>
        <location evidence="1">Nucleus</location>
    </subcellularLocation>
</comment>
<dbReference type="PRINTS" id="PR00047">
    <property type="entry name" value="STROIDFINGER"/>
</dbReference>
<evidence type="ECO:0000313" key="13">
    <source>
        <dbReference type="EMBL" id="EFO94644.1"/>
    </source>
</evidence>
<keyword evidence="4" id="KW-0863">Zinc-finger</keyword>
<dbReference type="Pfam" id="PF00105">
    <property type="entry name" value="zf-C4"/>
    <property type="match status" value="1"/>
</dbReference>
<dbReference type="GeneID" id="9802080"/>
<dbReference type="GO" id="GO:0000978">
    <property type="term" value="F:RNA polymerase II cis-regulatory region sequence-specific DNA binding"/>
    <property type="evidence" value="ECO:0007669"/>
    <property type="project" value="InterPro"/>
</dbReference>
<dbReference type="InParanoid" id="E3NEK1"/>